<dbReference type="GO" id="GO:0003723">
    <property type="term" value="F:RNA binding"/>
    <property type="evidence" value="ECO:0007669"/>
    <property type="project" value="UniProtKB-UniRule"/>
</dbReference>
<dbReference type="Proteomes" id="UP000176005">
    <property type="component" value="Unassembled WGS sequence"/>
</dbReference>
<keyword evidence="5 6" id="KW-0804">Transcription</keyword>
<dbReference type="CDD" id="cd00619">
    <property type="entry name" value="Terminator_NusB"/>
    <property type="match status" value="1"/>
</dbReference>
<dbReference type="AlphaFoldDB" id="A0A1E7LA80"/>
<keyword evidence="4 6" id="KW-0805">Transcription regulation</keyword>
<proteinExistence type="inferred from homology"/>
<comment type="function">
    <text evidence="6">Involved in transcription antitermination. Required for transcription of ribosomal RNA (rRNA) genes. Binds specifically to the boxA antiterminator sequence of the ribosomal RNA (rrn) operons.</text>
</comment>
<comment type="similarity">
    <text evidence="1 6">Belongs to the NusB family.</text>
</comment>
<dbReference type="GO" id="GO:0005829">
    <property type="term" value="C:cytosol"/>
    <property type="evidence" value="ECO:0007669"/>
    <property type="project" value="TreeGrafter"/>
</dbReference>
<dbReference type="HAMAP" id="MF_00073">
    <property type="entry name" value="NusB"/>
    <property type="match status" value="1"/>
</dbReference>
<evidence type="ECO:0000313" key="9">
    <source>
        <dbReference type="Proteomes" id="UP000176005"/>
    </source>
</evidence>
<name>A0A1E7LA80_9ACTN</name>
<evidence type="ECO:0000259" key="7">
    <source>
        <dbReference type="Pfam" id="PF01029"/>
    </source>
</evidence>
<dbReference type="GO" id="GO:0006353">
    <property type="term" value="P:DNA-templated transcription termination"/>
    <property type="evidence" value="ECO:0007669"/>
    <property type="project" value="UniProtKB-UniRule"/>
</dbReference>
<dbReference type="Gene3D" id="1.10.940.10">
    <property type="entry name" value="NusB-like"/>
    <property type="match status" value="1"/>
</dbReference>
<dbReference type="SUPFAM" id="SSF48013">
    <property type="entry name" value="NusB-like"/>
    <property type="match status" value="1"/>
</dbReference>
<dbReference type="PANTHER" id="PTHR11078:SF3">
    <property type="entry name" value="ANTITERMINATION NUSB DOMAIN-CONTAINING PROTEIN"/>
    <property type="match status" value="1"/>
</dbReference>
<keyword evidence="3 6" id="KW-0694">RNA-binding</keyword>
<evidence type="ECO:0000256" key="3">
    <source>
        <dbReference type="ARBA" id="ARBA00022884"/>
    </source>
</evidence>
<gene>
    <name evidence="6" type="primary">nusB</name>
    <name evidence="8" type="ORF">AN218_05130</name>
</gene>
<organism evidence="8 9">
    <name type="scientific">Streptomyces nanshensis</name>
    <dbReference type="NCBI Taxonomy" id="518642"/>
    <lineage>
        <taxon>Bacteria</taxon>
        <taxon>Bacillati</taxon>
        <taxon>Actinomycetota</taxon>
        <taxon>Actinomycetes</taxon>
        <taxon>Kitasatosporales</taxon>
        <taxon>Streptomycetaceae</taxon>
        <taxon>Streptomyces</taxon>
    </lineage>
</organism>
<dbReference type="InterPro" id="IPR035926">
    <property type="entry name" value="NusB-like_sf"/>
</dbReference>
<protein>
    <recommendedName>
        <fullName evidence="6">Transcription antitermination protein NusB</fullName>
    </recommendedName>
    <alternativeName>
        <fullName evidence="6">Antitermination factor NusB</fullName>
    </alternativeName>
</protein>
<evidence type="ECO:0000256" key="4">
    <source>
        <dbReference type="ARBA" id="ARBA00023015"/>
    </source>
</evidence>
<sequence>MAARNKARKRAFQIIFEADQRGTTATSVMEDWVKHAGTDERQPPVSAYTRELIEGYAQNAQRIDELISTYSVGWTLDRMPVVDRCILRLAAYELIWSEEVPEAVVIDEALDIAREFSTDESPPFINGLLGRLKDLKPTLRR</sequence>
<dbReference type="GO" id="GO:0031564">
    <property type="term" value="P:transcription antitermination"/>
    <property type="evidence" value="ECO:0007669"/>
    <property type="project" value="UniProtKB-KW"/>
</dbReference>
<dbReference type="Pfam" id="PF01029">
    <property type="entry name" value="NusB"/>
    <property type="match status" value="1"/>
</dbReference>
<feature type="domain" description="NusB/RsmB/TIM44" evidence="7">
    <location>
        <begin position="6"/>
        <end position="132"/>
    </location>
</feature>
<dbReference type="EMBL" id="LJGW01000098">
    <property type="protein sequence ID" value="OEV13096.1"/>
    <property type="molecule type" value="Genomic_DNA"/>
</dbReference>
<dbReference type="NCBIfam" id="TIGR01951">
    <property type="entry name" value="nusB"/>
    <property type="match status" value="1"/>
</dbReference>
<evidence type="ECO:0000313" key="8">
    <source>
        <dbReference type="EMBL" id="OEV13096.1"/>
    </source>
</evidence>
<evidence type="ECO:0000256" key="1">
    <source>
        <dbReference type="ARBA" id="ARBA00005952"/>
    </source>
</evidence>
<accession>A0A1E7LA80</accession>
<reference evidence="8 9" key="1">
    <citation type="journal article" date="2016" name="Front. Microbiol.">
        <title>Comparative Genomics Analysis of Streptomyces Species Reveals Their Adaptation to the Marine Environment and Their Diversity at the Genomic Level.</title>
        <authorList>
            <person name="Tian X."/>
            <person name="Zhang Z."/>
            <person name="Yang T."/>
            <person name="Chen M."/>
            <person name="Li J."/>
            <person name="Chen F."/>
            <person name="Yang J."/>
            <person name="Li W."/>
            <person name="Zhang B."/>
            <person name="Zhang Z."/>
            <person name="Wu J."/>
            <person name="Zhang C."/>
            <person name="Long L."/>
            <person name="Xiao J."/>
        </authorList>
    </citation>
    <scope>NUCLEOTIDE SEQUENCE [LARGE SCALE GENOMIC DNA]</scope>
    <source>
        <strain evidence="8 9">SCSIO 10429</strain>
    </source>
</reference>
<dbReference type="PANTHER" id="PTHR11078">
    <property type="entry name" value="N UTILIZATION SUBSTANCE PROTEIN B-RELATED"/>
    <property type="match status" value="1"/>
</dbReference>
<evidence type="ECO:0000256" key="5">
    <source>
        <dbReference type="ARBA" id="ARBA00023163"/>
    </source>
</evidence>
<keyword evidence="2 6" id="KW-0889">Transcription antitermination</keyword>
<evidence type="ECO:0000256" key="2">
    <source>
        <dbReference type="ARBA" id="ARBA00022814"/>
    </source>
</evidence>
<dbReference type="PATRIC" id="fig|518642.10.peg.7194"/>
<dbReference type="RefSeq" id="WP_070015418.1">
    <property type="nucleotide sequence ID" value="NZ_LJGW01000098.1"/>
</dbReference>
<evidence type="ECO:0000256" key="6">
    <source>
        <dbReference type="HAMAP-Rule" id="MF_00073"/>
    </source>
</evidence>
<keyword evidence="9" id="KW-1185">Reference proteome</keyword>
<dbReference type="InterPro" id="IPR011605">
    <property type="entry name" value="NusB_fam"/>
</dbReference>
<comment type="caution">
    <text evidence="8">The sequence shown here is derived from an EMBL/GenBank/DDBJ whole genome shotgun (WGS) entry which is preliminary data.</text>
</comment>
<dbReference type="InterPro" id="IPR006027">
    <property type="entry name" value="NusB_RsmB_TIM44"/>
</dbReference>